<dbReference type="VEuPathDB" id="CryptoDB:Cvel_11819"/>
<evidence type="ECO:0000313" key="2">
    <source>
        <dbReference type="EMBL" id="CEM53245.1"/>
    </source>
</evidence>
<gene>
    <name evidence="2" type="ORF">Cvel_11819</name>
</gene>
<dbReference type="AlphaFoldDB" id="A0A0G4I806"/>
<reference evidence="2" key="1">
    <citation type="submission" date="2014-11" db="EMBL/GenBank/DDBJ databases">
        <authorList>
            <person name="Otto D Thomas"/>
            <person name="Naeem Raeece"/>
        </authorList>
    </citation>
    <scope>NUCLEOTIDE SEQUENCE</scope>
</reference>
<protein>
    <submittedName>
        <fullName evidence="2">Uncharacterized protein</fullName>
    </submittedName>
</protein>
<sequence>MTDLLNARQQEVEDDQFNKQVEDASNKLCKNKEKDDIKSSEAREVQQQQHLEARQRKLLTLDRLQKEHKQKIQEANMNFVRTKVLGHMRIVPVWAGVKPVLSLLGKNASLVLAFLHLDPNQQMPGLGSGNSTRSSFGALKDTQLNKLLDQIAMIHSAEMVTIIFIMRPTREQTL</sequence>
<feature type="compositionally biased region" description="Basic and acidic residues" evidence="1">
    <location>
        <begin position="16"/>
        <end position="44"/>
    </location>
</feature>
<accession>A0A0G4I806</accession>
<feature type="region of interest" description="Disordered" evidence="1">
    <location>
        <begin position="1"/>
        <end position="49"/>
    </location>
</feature>
<evidence type="ECO:0000256" key="1">
    <source>
        <dbReference type="SAM" id="MobiDB-lite"/>
    </source>
</evidence>
<organism evidence="2">
    <name type="scientific">Chromera velia CCMP2878</name>
    <dbReference type="NCBI Taxonomy" id="1169474"/>
    <lineage>
        <taxon>Eukaryota</taxon>
        <taxon>Sar</taxon>
        <taxon>Alveolata</taxon>
        <taxon>Colpodellida</taxon>
        <taxon>Chromeraceae</taxon>
        <taxon>Chromera</taxon>
    </lineage>
</organism>
<name>A0A0G4I806_9ALVE</name>
<proteinExistence type="predicted"/>
<dbReference type="EMBL" id="CDMZ01005574">
    <property type="protein sequence ID" value="CEM53245.1"/>
    <property type="molecule type" value="Genomic_DNA"/>
</dbReference>